<dbReference type="AlphaFoldDB" id="A0A3M0FX16"/>
<dbReference type="EMBL" id="REGC01000015">
    <property type="protein sequence ID" value="RMB57320.1"/>
    <property type="molecule type" value="Genomic_DNA"/>
</dbReference>
<evidence type="ECO:0000313" key="3">
    <source>
        <dbReference type="Proteomes" id="UP000270649"/>
    </source>
</evidence>
<reference evidence="2 3" key="1">
    <citation type="submission" date="2018-10" db="EMBL/GenBank/DDBJ databases">
        <title>Corynebacterium macginleyi genome sequencing and assembly of the type strain and two clinical samples.</title>
        <authorList>
            <person name="Bernier A.-M."/>
            <person name="Bernard K."/>
        </authorList>
    </citation>
    <scope>NUCLEOTIDE SEQUENCE [LARGE SCALE GENOMIC DNA]</scope>
    <source>
        <strain evidence="2 3">NML 120205</strain>
    </source>
</reference>
<sequence>MAGIYVALYYALIRRDFYPRSESGVFIIGFVLSIFGGLTNASNYTFAVGLMIASTFLMFLKLNKENTTGPRK</sequence>
<feature type="transmembrane region" description="Helical" evidence="1">
    <location>
        <begin position="21"/>
        <end position="38"/>
    </location>
</feature>
<gene>
    <name evidence="2" type="ORF">D9543_09845</name>
</gene>
<keyword evidence="1" id="KW-0812">Transmembrane</keyword>
<dbReference type="Proteomes" id="UP000270649">
    <property type="component" value="Unassembled WGS sequence"/>
</dbReference>
<keyword evidence="1" id="KW-1133">Transmembrane helix</keyword>
<organism evidence="2 3">
    <name type="scientific">Corynebacterium macginleyi</name>
    <dbReference type="NCBI Taxonomy" id="38290"/>
    <lineage>
        <taxon>Bacteria</taxon>
        <taxon>Bacillati</taxon>
        <taxon>Actinomycetota</taxon>
        <taxon>Actinomycetes</taxon>
        <taxon>Mycobacteriales</taxon>
        <taxon>Corynebacteriaceae</taxon>
        <taxon>Corynebacterium</taxon>
    </lineage>
</organism>
<evidence type="ECO:0000256" key="1">
    <source>
        <dbReference type="SAM" id="Phobius"/>
    </source>
</evidence>
<name>A0A3M0FX16_9CORY</name>
<keyword evidence="1" id="KW-0472">Membrane</keyword>
<comment type="caution">
    <text evidence="2">The sequence shown here is derived from an EMBL/GenBank/DDBJ whole genome shotgun (WGS) entry which is preliminary data.</text>
</comment>
<feature type="transmembrane region" description="Helical" evidence="1">
    <location>
        <begin position="44"/>
        <end position="62"/>
    </location>
</feature>
<evidence type="ECO:0000313" key="2">
    <source>
        <dbReference type="EMBL" id="RMB57320.1"/>
    </source>
</evidence>
<protein>
    <submittedName>
        <fullName evidence="2">Uncharacterized protein</fullName>
    </submittedName>
</protein>
<accession>A0A3M0FX16</accession>
<proteinExistence type="predicted"/>